<protein>
    <recommendedName>
        <fullName evidence="2">Peptidase M56 domain-containing protein</fullName>
    </recommendedName>
</protein>
<dbReference type="Pfam" id="PF05569">
    <property type="entry name" value="Peptidase_M56"/>
    <property type="match status" value="1"/>
</dbReference>
<reference evidence="3 4" key="1">
    <citation type="journal article" date="2019" name="Int. J. Syst. Evol. Microbiol.">
        <title>The Global Catalogue of Microorganisms (GCM) 10K type strain sequencing project: providing services to taxonomists for standard genome sequencing and annotation.</title>
        <authorList>
            <consortium name="The Broad Institute Genomics Platform"/>
            <consortium name="The Broad Institute Genome Sequencing Center for Infectious Disease"/>
            <person name="Wu L."/>
            <person name="Ma J."/>
        </authorList>
    </citation>
    <scope>NUCLEOTIDE SEQUENCE [LARGE SCALE GENOMIC DNA]</scope>
    <source>
        <strain evidence="3 4">JCM 15974</strain>
    </source>
</reference>
<organism evidence="3 4">
    <name type="scientific">Aquimarina litoralis</name>
    <dbReference type="NCBI Taxonomy" id="584605"/>
    <lineage>
        <taxon>Bacteria</taxon>
        <taxon>Pseudomonadati</taxon>
        <taxon>Bacteroidota</taxon>
        <taxon>Flavobacteriia</taxon>
        <taxon>Flavobacteriales</taxon>
        <taxon>Flavobacteriaceae</taxon>
        <taxon>Aquimarina</taxon>
    </lineage>
</organism>
<feature type="transmembrane region" description="Helical" evidence="1">
    <location>
        <begin position="255"/>
        <end position="272"/>
    </location>
</feature>
<dbReference type="Proteomes" id="UP001501758">
    <property type="component" value="Unassembled WGS sequence"/>
</dbReference>
<dbReference type="InterPro" id="IPR052173">
    <property type="entry name" value="Beta-lactam_resp_regulator"/>
</dbReference>
<evidence type="ECO:0000259" key="2">
    <source>
        <dbReference type="Pfam" id="PF05569"/>
    </source>
</evidence>
<gene>
    <name evidence="3" type="ORF">GCM10009430_01790</name>
</gene>
<feature type="transmembrane region" description="Helical" evidence="1">
    <location>
        <begin position="12"/>
        <end position="33"/>
    </location>
</feature>
<sequence>MVYDIFHKKDTFFNWNRLYLIVTPFLSLILPFIELDFLTSSSTEIVVTNIERTIIVPTERIIFDTNVTRTDAGANGMQINWWLVTYLAGVLLSFINLLLKFHKLHILRNVSHISKSFNQKIVILPNSMHAFSFWNTIFIGDSLTEEEKQHIISHELVHVNHKHTIDQIGIELLKILLWWNPLVYIYQARITLLHEYIADAITIHKVNQKNYIEQLLNSAFQTEKITFINQFFNQSLIKKRIFMLQKSQSKSIAKFKYLLLIPVLTGILTYTSCKDGSSNNEPNEPKTTLTIEEPSNTDKKAVSNQPLCLNKGAKYDYKLDNYLKIKNGENADIITKLILLETNEIVRTAVIYKNQTHYVRNIPEGIYRVDVTYGENYKEKEIDGVCNGGLQKEILFETGEDILDFTTIITDQGKNVPSYTLALDLLPEELRKNHDHPDEIAKEEKEAARKRAMEMAQKLAAENAKNLSTIKEVSSEKAEPECANNYVAKYDMKLDNYLKITNGKNTEVLVDIMNLETSESVRTVYLPKNSKHFVRNIPQGIYNLEIVYGTDLKKSDVDGNCKFSFKNKILEEKGQDKLDFNTYKDPNGISVPSYSITLDLSDQKK</sequence>
<dbReference type="InterPro" id="IPR008756">
    <property type="entry name" value="Peptidase_M56"/>
</dbReference>
<keyword evidence="1" id="KW-0472">Membrane</keyword>
<feature type="transmembrane region" description="Helical" evidence="1">
    <location>
        <begin position="79"/>
        <end position="99"/>
    </location>
</feature>
<dbReference type="PANTHER" id="PTHR34978">
    <property type="entry name" value="POSSIBLE SENSOR-TRANSDUCER PROTEIN BLAR"/>
    <property type="match status" value="1"/>
</dbReference>
<accession>A0ABN1IFR0</accession>
<evidence type="ECO:0000313" key="4">
    <source>
        <dbReference type="Proteomes" id="UP001501758"/>
    </source>
</evidence>
<dbReference type="CDD" id="cd07341">
    <property type="entry name" value="M56_BlaR1_MecR1_like"/>
    <property type="match status" value="1"/>
</dbReference>
<proteinExistence type="predicted"/>
<evidence type="ECO:0000256" key="1">
    <source>
        <dbReference type="SAM" id="Phobius"/>
    </source>
</evidence>
<dbReference type="EMBL" id="BAAAGE010000001">
    <property type="protein sequence ID" value="GAA0711885.1"/>
    <property type="molecule type" value="Genomic_DNA"/>
</dbReference>
<name>A0ABN1IFR0_9FLAO</name>
<comment type="caution">
    <text evidence="3">The sequence shown here is derived from an EMBL/GenBank/DDBJ whole genome shotgun (WGS) entry which is preliminary data.</text>
</comment>
<evidence type="ECO:0000313" key="3">
    <source>
        <dbReference type="EMBL" id="GAA0711885.1"/>
    </source>
</evidence>
<keyword evidence="1" id="KW-1133">Transmembrane helix</keyword>
<keyword evidence="1" id="KW-0812">Transmembrane</keyword>
<keyword evidence="4" id="KW-1185">Reference proteome</keyword>
<feature type="domain" description="Peptidase M56" evidence="2">
    <location>
        <begin position="132"/>
        <end position="244"/>
    </location>
</feature>
<dbReference type="PANTHER" id="PTHR34978:SF3">
    <property type="entry name" value="SLR0241 PROTEIN"/>
    <property type="match status" value="1"/>
</dbReference>